<dbReference type="Pfam" id="PF02141">
    <property type="entry name" value="DENN"/>
    <property type="match status" value="1"/>
</dbReference>
<keyword evidence="2" id="KW-0344">Guanine-nucleotide releasing factor</keyword>
<dbReference type="OMA" id="RTDTCIC"/>
<evidence type="ECO:0000256" key="3">
    <source>
        <dbReference type="ARBA" id="ARBA00023329"/>
    </source>
</evidence>
<protein>
    <submittedName>
        <fullName evidence="7">DENN domain-containing protein 1A-like isoform X1</fullName>
    </submittedName>
</protein>
<feature type="region of interest" description="Disordered" evidence="4">
    <location>
        <begin position="498"/>
        <end position="574"/>
    </location>
</feature>
<dbReference type="SMART" id="SM00800">
    <property type="entry name" value="uDENN"/>
    <property type="match status" value="1"/>
</dbReference>
<dbReference type="GO" id="GO:1901981">
    <property type="term" value="F:phosphatidylinositol phosphate binding"/>
    <property type="evidence" value="ECO:0007669"/>
    <property type="project" value="TreeGrafter"/>
</dbReference>
<dbReference type="PANTHER" id="PTHR13196">
    <property type="entry name" value="DENN DOMAIN-CONTAINING"/>
    <property type="match status" value="1"/>
</dbReference>
<feature type="compositionally biased region" description="Basic and acidic residues" evidence="4">
    <location>
        <begin position="523"/>
        <end position="540"/>
    </location>
</feature>
<dbReference type="Gene3D" id="3.30.450.200">
    <property type="match status" value="1"/>
</dbReference>
<dbReference type="GeneID" id="110975773"/>
<dbReference type="Proteomes" id="UP000694845">
    <property type="component" value="Unplaced"/>
</dbReference>
<dbReference type="Pfam" id="PF03456">
    <property type="entry name" value="uDENN"/>
    <property type="match status" value="1"/>
</dbReference>
<dbReference type="OrthoDB" id="206724at2759"/>
<feature type="compositionally biased region" description="Polar residues" evidence="4">
    <location>
        <begin position="816"/>
        <end position="855"/>
    </location>
</feature>
<feature type="domain" description="UDENN" evidence="5">
    <location>
        <begin position="15"/>
        <end position="381"/>
    </location>
</feature>
<dbReference type="FunFam" id="3.40.50.11500:FF:000001">
    <property type="entry name" value="Putative DENN domain-containing protein 1A"/>
    <property type="match status" value="1"/>
</dbReference>
<comment type="subcellular location">
    <subcellularLocation>
        <location evidence="1">Cytoplasmic vesicle</location>
        <location evidence="1">Clathrin-coated vesicle</location>
    </subcellularLocation>
</comment>
<sequence length="896" mass="99161">MGCRLKENPNTIFVAFFEVAAPVGKESGPQIVSHFPADFNEVDVTKELPKFCFPCDLSTYNIAGQFFTFVLTGLDHTQRFGFCRHPPGAAKCLCILSYLPWFDIFYKILNQIAELKIHHQEEICQELITKLYEAEVPKAYQQFQISVPVEGDSPVEIAFQGPDSKSLPRIPNNRNIMEYFNAINPSNMMVLFVSLLYERRILITSDKLSRLTACVHSAASLLYPLYWQHIYIPVMPAHLIDYCCAPMPFLVGVHSSFMPQVRKMALDEVVILNADNNSIETPFDDLQTLPSESVSQLKKNLKNTELCNGDGVARSFLKVLVYLLGGYREAVRVKTGSQLMFDQEIFVQCRSSHLQPFLEKLLQLQHFTQFIDSKVQQIASGKPINDLFEEELEIARQEGSLSSKNLKEQLKIHLTDGKKMLKDAQKNIQQKMIQAHGSIRPKANPEAMKLKLKQGRDFANKHYSGLKMKLIKGKETEDLGMTRRYNHRQASFLDISLPLPASSAPSSPSGSPQNSPVPIRAALDVRRKTDTNRKISEENARPMTMAGLPRRLSSDSSLPPSLPPKTKSYRLPSVEGRNSLEASGLEGPSSMSLMDDAQVQEVLQKIGSRGTLADSAPKTTTSATDDAPIPMPRRRRANRETPGSKVIGRDIQRPLIPPPPVPPRRERRTAQTVEERLVDISNEEEEQGLDLSQAHGTAVQHALGVDCEDHTLTFQSVHVNNNALAGYQPEGVPRNSSAQTLLADYGLNFGASVAPGSTADPTLSSPTHCLSVPGLRATSSSPNLQSLHRSGSPPQILVQQVLVQQPPASTLPDLLSPTNTMPRQSESLVSVSAAQPVTSATKTPPLNPFQIQHTPLQPMAASGNPFQQPSASDPKDPFADLVSFQRQEVANPSWKK</sequence>
<evidence type="ECO:0000313" key="7">
    <source>
        <dbReference type="RefSeq" id="XP_022084240.1"/>
    </source>
</evidence>
<evidence type="ECO:0000256" key="4">
    <source>
        <dbReference type="SAM" id="MobiDB-lite"/>
    </source>
</evidence>
<dbReference type="PROSITE" id="PS50211">
    <property type="entry name" value="DENN"/>
    <property type="match status" value="1"/>
</dbReference>
<dbReference type="SMART" id="SM00799">
    <property type="entry name" value="DENN"/>
    <property type="match status" value="1"/>
</dbReference>
<dbReference type="GO" id="GO:0005085">
    <property type="term" value="F:guanyl-nucleotide exchange factor activity"/>
    <property type="evidence" value="ECO:0007669"/>
    <property type="project" value="UniProtKB-KW"/>
</dbReference>
<keyword evidence="3" id="KW-0968">Cytoplasmic vesicle</keyword>
<dbReference type="InterPro" id="IPR001194">
    <property type="entry name" value="cDENN_dom"/>
</dbReference>
<reference evidence="7" key="1">
    <citation type="submission" date="2025-08" db="UniProtKB">
        <authorList>
            <consortium name="RefSeq"/>
        </authorList>
    </citation>
    <scope>IDENTIFICATION</scope>
</reference>
<dbReference type="InterPro" id="IPR040032">
    <property type="entry name" value="DENND1A/B/C"/>
</dbReference>
<dbReference type="PANTHER" id="PTHR13196:SF14">
    <property type="entry name" value="UDENN DOMAIN-CONTAINING PROTEIN"/>
    <property type="match status" value="1"/>
</dbReference>
<feature type="compositionally biased region" description="Low complexity" evidence="4">
    <location>
        <begin position="498"/>
        <end position="518"/>
    </location>
</feature>
<name>A0A8B7XW28_ACAPL</name>
<dbReference type="InterPro" id="IPR037516">
    <property type="entry name" value="Tripartite_DENN"/>
</dbReference>
<dbReference type="GO" id="GO:0006897">
    <property type="term" value="P:endocytosis"/>
    <property type="evidence" value="ECO:0007669"/>
    <property type="project" value="TreeGrafter"/>
</dbReference>
<feature type="region of interest" description="Disordered" evidence="4">
    <location>
        <begin position="608"/>
        <end position="670"/>
    </location>
</feature>
<proteinExistence type="predicted"/>
<accession>A0A8B7XW28</accession>
<evidence type="ECO:0000259" key="5">
    <source>
        <dbReference type="PROSITE" id="PS50211"/>
    </source>
</evidence>
<dbReference type="GO" id="GO:0032456">
    <property type="term" value="P:endocytic recycling"/>
    <property type="evidence" value="ECO:0007669"/>
    <property type="project" value="TreeGrafter"/>
</dbReference>
<dbReference type="Gene3D" id="6.10.140.1000">
    <property type="match status" value="1"/>
</dbReference>
<dbReference type="GO" id="GO:0005829">
    <property type="term" value="C:cytosol"/>
    <property type="evidence" value="ECO:0007669"/>
    <property type="project" value="TreeGrafter"/>
</dbReference>
<dbReference type="InterPro" id="IPR005113">
    <property type="entry name" value="uDENN_dom"/>
</dbReference>
<dbReference type="GO" id="GO:0030136">
    <property type="term" value="C:clathrin-coated vesicle"/>
    <property type="evidence" value="ECO:0007669"/>
    <property type="project" value="UniProtKB-SubCell"/>
</dbReference>
<gene>
    <name evidence="7" type="primary">LOC110975773</name>
</gene>
<dbReference type="SMART" id="SM00801">
    <property type="entry name" value="dDENN"/>
    <property type="match status" value="1"/>
</dbReference>
<evidence type="ECO:0000256" key="2">
    <source>
        <dbReference type="ARBA" id="ARBA00022658"/>
    </source>
</evidence>
<feature type="compositionally biased region" description="Low complexity" evidence="4">
    <location>
        <begin position="548"/>
        <end position="559"/>
    </location>
</feature>
<dbReference type="FunFam" id="3.30.450.200:FF:000003">
    <property type="entry name" value="DENN domain containing 1A"/>
    <property type="match status" value="1"/>
</dbReference>
<dbReference type="AlphaFoldDB" id="A0A8B7XW28"/>
<dbReference type="Pfam" id="PF03455">
    <property type="entry name" value="dDENN"/>
    <property type="match status" value="1"/>
</dbReference>
<evidence type="ECO:0000313" key="6">
    <source>
        <dbReference type="Proteomes" id="UP000694845"/>
    </source>
</evidence>
<evidence type="ECO:0000256" key="1">
    <source>
        <dbReference type="ARBA" id="ARBA00004132"/>
    </source>
</evidence>
<dbReference type="Gene3D" id="3.40.50.11500">
    <property type="match status" value="1"/>
</dbReference>
<dbReference type="RefSeq" id="XP_022084240.1">
    <property type="nucleotide sequence ID" value="XM_022228548.1"/>
</dbReference>
<organism evidence="6 7">
    <name type="scientific">Acanthaster planci</name>
    <name type="common">Crown-of-thorns starfish</name>
    <dbReference type="NCBI Taxonomy" id="133434"/>
    <lineage>
        <taxon>Eukaryota</taxon>
        <taxon>Metazoa</taxon>
        <taxon>Echinodermata</taxon>
        <taxon>Eleutherozoa</taxon>
        <taxon>Asterozoa</taxon>
        <taxon>Asteroidea</taxon>
        <taxon>Valvatacea</taxon>
        <taxon>Valvatida</taxon>
        <taxon>Acanthasteridae</taxon>
        <taxon>Acanthaster</taxon>
    </lineage>
</organism>
<feature type="region of interest" description="Disordered" evidence="4">
    <location>
        <begin position="808"/>
        <end position="896"/>
    </location>
</feature>
<keyword evidence="6" id="KW-1185">Reference proteome</keyword>
<dbReference type="InterPro" id="IPR005112">
    <property type="entry name" value="dDENN_dom"/>
</dbReference>
<dbReference type="KEGG" id="aplc:110975773"/>
<dbReference type="InterPro" id="IPR043153">
    <property type="entry name" value="DENN_C"/>
</dbReference>